<protein>
    <submittedName>
        <fullName evidence="1">WGS project CABT00000000 data, contig 2.5</fullName>
    </submittedName>
</protein>
<gene>
    <name evidence="1" type="ORF">SMAC_01887</name>
</gene>
<reference evidence="1 2" key="1">
    <citation type="journal article" date="2010" name="PLoS Genet.">
        <title>De novo assembly of a 40 Mb eukaryotic genome from short sequence reads: Sordaria macrospora, a model organism for fungal morphogenesis.</title>
        <authorList>
            <person name="Nowrousian M."/>
            <person name="Stajich J."/>
            <person name="Chu M."/>
            <person name="Engh I."/>
            <person name="Espagne E."/>
            <person name="Halliday K."/>
            <person name="Kamerewerd J."/>
            <person name="Kempken F."/>
            <person name="Knab B."/>
            <person name="Kuo H.C."/>
            <person name="Osiewacz H.D."/>
            <person name="Poeggeler S."/>
            <person name="Read N."/>
            <person name="Seiler S."/>
            <person name="Smith K."/>
            <person name="Zickler D."/>
            <person name="Kueck U."/>
            <person name="Freitag M."/>
        </authorList>
    </citation>
    <scope>NUCLEOTIDE SEQUENCE [LARGE SCALE GENOMIC DNA]</scope>
    <source>
        <strain evidence="2">ATCC MYA-333 / DSM 997 / K(L3346) / K-hell</strain>
        <tissue evidence="1">Mycelium</tissue>
    </source>
</reference>
<dbReference type="EMBL" id="CABT02000005">
    <property type="protein sequence ID" value="CCC08340.1"/>
    <property type="molecule type" value="Genomic_DNA"/>
</dbReference>
<proteinExistence type="predicted"/>
<evidence type="ECO:0000313" key="2">
    <source>
        <dbReference type="Proteomes" id="UP000001881"/>
    </source>
</evidence>
<evidence type="ECO:0000313" key="1">
    <source>
        <dbReference type="EMBL" id="CCC08340.1"/>
    </source>
</evidence>
<dbReference type="Gene3D" id="3.40.50.150">
    <property type="entry name" value="Vaccinia Virus protein VP39"/>
    <property type="match status" value="1"/>
</dbReference>
<name>F7VS54_SORMK</name>
<dbReference type="InParanoid" id="F7VS54"/>
<dbReference type="InterPro" id="IPR029063">
    <property type="entry name" value="SAM-dependent_MTases_sf"/>
</dbReference>
<organism evidence="1 2">
    <name type="scientific">Sordaria macrospora (strain ATCC MYA-333 / DSM 997 / K(L3346) / K-hell)</name>
    <dbReference type="NCBI Taxonomy" id="771870"/>
    <lineage>
        <taxon>Eukaryota</taxon>
        <taxon>Fungi</taxon>
        <taxon>Dikarya</taxon>
        <taxon>Ascomycota</taxon>
        <taxon>Pezizomycotina</taxon>
        <taxon>Sordariomycetes</taxon>
        <taxon>Sordariomycetidae</taxon>
        <taxon>Sordariales</taxon>
        <taxon>Sordariaceae</taxon>
        <taxon>Sordaria</taxon>
    </lineage>
</organism>
<keyword evidence="2" id="KW-1185">Reference proteome</keyword>
<accession>F7VS54</accession>
<dbReference type="SUPFAM" id="SSF53335">
    <property type="entry name" value="S-adenosyl-L-methionine-dependent methyltransferases"/>
    <property type="match status" value="1"/>
</dbReference>
<dbReference type="KEGG" id="smp:10806325"/>
<dbReference type="OrthoDB" id="4587301at2759"/>
<dbReference type="eggNOG" id="ENOG502QSKG">
    <property type="taxonomic scope" value="Eukaryota"/>
</dbReference>
<dbReference type="Proteomes" id="UP000001881">
    <property type="component" value="Unassembled WGS sequence"/>
</dbReference>
<dbReference type="AlphaFoldDB" id="F7VS54"/>
<dbReference type="HOGENOM" id="CLU_010595_0_0_1"/>
<dbReference type="GeneID" id="10806325"/>
<dbReference type="VEuPathDB" id="FungiDB:SMAC_01887"/>
<sequence>MSRTIGQAAPSFLFLQRRTFTSISRFLLRYHRHGDSSSALPASTPLTAEVAENLGILPASHWHHDEDDAGADTDDTASTIGSITSSTASLSESIFEYRQVLGRTYHRDVGTAEAWQPNDPRHIEAMDLFHHLQTLILSGKLFRAPLSKSIQKSSISEPAPVFGLIGIVEDWERYYQQAFRCCKPGGYVEDLTNGVVLDSDDGTVKEGGALHQWGKVFHEGGRKLGRTFKVIELGLHKKAMEKAGFVDIVIEDYKVPIGPWPEDKKRNELGTWAKIAMESDLEGYVNYIWGFVLGWAPEEISQYCAAVRRELKNPNIHSYYRTRVAYGRKPE</sequence>
<comment type="caution">
    <text evidence="1">The sequence shown here is derived from an EMBL/GenBank/DDBJ whole genome shotgun (WGS) entry which is preliminary data.</text>
</comment>
<dbReference type="OMA" id="QCHIESE"/>